<evidence type="ECO:0000313" key="3">
    <source>
        <dbReference type="Proteomes" id="UP000324800"/>
    </source>
</evidence>
<feature type="region of interest" description="Disordered" evidence="1">
    <location>
        <begin position="39"/>
        <end position="70"/>
    </location>
</feature>
<evidence type="ECO:0000313" key="2">
    <source>
        <dbReference type="EMBL" id="KAA6404114.1"/>
    </source>
</evidence>
<organism evidence="2 3">
    <name type="scientific">Streblomastix strix</name>
    <dbReference type="NCBI Taxonomy" id="222440"/>
    <lineage>
        <taxon>Eukaryota</taxon>
        <taxon>Metamonada</taxon>
        <taxon>Preaxostyla</taxon>
        <taxon>Oxymonadida</taxon>
        <taxon>Streblomastigidae</taxon>
        <taxon>Streblomastix</taxon>
    </lineage>
</organism>
<dbReference type="AlphaFoldDB" id="A0A5J4XAD7"/>
<gene>
    <name evidence="2" type="ORF">EZS28_000368</name>
</gene>
<name>A0A5J4XAD7_9EUKA</name>
<evidence type="ECO:0000256" key="1">
    <source>
        <dbReference type="SAM" id="MobiDB-lite"/>
    </source>
</evidence>
<feature type="compositionally biased region" description="Acidic residues" evidence="1">
    <location>
        <begin position="41"/>
        <end position="70"/>
    </location>
</feature>
<dbReference type="EMBL" id="SNRW01000028">
    <property type="protein sequence ID" value="KAA6404114.1"/>
    <property type="molecule type" value="Genomic_DNA"/>
</dbReference>
<proteinExistence type="predicted"/>
<sequence>MGFEGGGGVGVINKELFLIIEDKQMMQRLFMMETQKMEFNSNDDMDYDDNEDNDEDDDDYDDDQDVYDDE</sequence>
<protein>
    <submittedName>
        <fullName evidence="2">Uncharacterized protein</fullName>
    </submittedName>
</protein>
<dbReference type="Proteomes" id="UP000324800">
    <property type="component" value="Unassembled WGS sequence"/>
</dbReference>
<reference evidence="2 3" key="1">
    <citation type="submission" date="2019-03" db="EMBL/GenBank/DDBJ databases">
        <title>Single cell metagenomics reveals metabolic interactions within the superorganism composed of flagellate Streblomastix strix and complex community of Bacteroidetes bacteria on its surface.</title>
        <authorList>
            <person name="Treitli S.C."/>
            <person name="Kolisko M."/>
            <person name="Husnik F."/>
            <person name="Keeling P."/>
            <person name="Hampl V."/>
        </authorList>
    </citation>
    <scope>NUCLEOTIDE SEQUENCE [LARGE SCALE GENOMIC DNA]</scope>
    <source>
        <strain evidence="2">ST1C</strain>
    </source>
</reference>
<comment type="caution">
    <text evidence="2">The sequence shown here is derived from an EMBL/GenBank/DDBJ whole genome shotgun (WGS) entry which is preliminary data.</text>
</comment>
<accession>A0A5J4XAD7</accession>